<accession>A0ABW2TXA1</accession>
<dbReference type="EMBL" id="JBHTEY010000004">
    <property type="protein sequence ID" value="MFC7617537.1"/>
    <property type="molecule type" value="Genomic_DNA"/>
</dbReference>
<gene>
    <name evidence="1" type="ORF">ACFQV2_33095</name>
</gene>
<evidence type="ECO:0000313" key="1">
    <source>
        <dbReference type="EMBL" id="MFC7617537.1"/>
    </source>
</evidence>
<name>A0ABW2TXA1_9PSEU</name>
<proteinExistence type="predicted"/>
<dbReference type="Proteomes" id="UP001596512">
    <property type="component" value="Unassembled WGS sequence"/>
</dbReference>
<protein>
    <submittedName>
        <fullName evidence="1">Uncharacterized protein</fullName>
    </submittedName>
</protein>
<organism evidence="1 2">
    <name type="scientific">Actinokineospora soli</name>
    <dbReference type="NCBI Taxonomy" id="1048753"/>
    <lineage>
        <taxon>Bacteria</taxon>
        <taxon>Bacillati</taxon>
        <taxon>Actinomycetota</taxon>
        <taxon>Actinomycetes</taxon>
        <taxon>Pseudonocardiales</taxon>
        <taxon>Pseudonocardiaceae</taxon>
        <taxon>Actinokineospora</taxon>
    </lineage>
</organism>
<keyword evidence="2" id="KW-1185">Reference proteome</keyword>
<comment type="caution">
    <text evidence="1">The sequence shown here is derived from an EMBL/GenBank/DDBJ whole genome shotgun (WGS) entry which is preliminary data.</text>
</comment>
<reference evidence="2" key="1">
    <citation type="journal article" date="2019" name="Int. J. Syst. Evol. Microbiol.">
        <title>The Global Catalogue of Microorganisms (GCM) 10K type strain sequencing project: providing services to taxonomists for standard genome sequencing and annotation.</title>
        <authorList>
            <consortium name="The Broad Institute Genomics Platform"/>
            <consortium name="The Broad Institute Genome Sequencing Center for Infectious Disease"/>
            <person name="Wu L."/>
            <person name="Ma J."/>
        </authorList>
    </citation>
    <scope>NUCLEOTIDE SEQUENCE [LARGE SCALE GENOMIC DNA]</scope>
    <source>
        <strain evidence="2">JCM 17695</strain>
    </source>
</reference>
<evidence type="ECO:0000313" key="2">
    <source>
        <dbReference type="Proteomes" id="UP001596512"/>
    </source>
</evidence>
<sequence>MTTGLKRTATGAHAEVATASRSRGGGLLTAELTPVAPVVDEPDLETTVRGGPASVVFHRPGGSPEPGVVLIVPVDHRWLVLRQDTPDPSAAMVPELVKVAEGVRIGPKLDNPWADGR</sequence>